<dbReference type="InterPro" id="IPR029062">
    <property type="entry name" value="Class_I_gatase-like"/>
</dbReference>
<keyword evidence="1" id="KW-0315">Glutamine amidotransferase</keyword>
<dbReference type="InterPro" id="IPR050472">
    <property type="entry name" value="Anth_synth/Amidotransfase"/>
</dbReference>
<dbReference type="Proteomes" id="UP000234857">
    <property type="component" value="Unassembled WGS sequence"/>
</dbReference>
<dbReference type="PANTHER" id="PTHR43418:SF4">
    <property type="entry name" value="MULTIFUNCTIONAL TRYPTOPHAN BIOSYNTHESIS PROTEIN"/>
    <property type="match status" value="1"/>
</dbReference>
<dbReference type="GO" id="GO:0004049">
    <property type="term" value="F:anthranilate synthase activity"/>
    <property type="evidence" value="ECO:0007669"/>
    <property type="project" value="TreeGrafter"/>
</dbReference>
<feature type="domain" description="Glutamine amidotransferase" evidence="2">
    <location>
        <begin position="7"/>
        <end position="185"/>
    </location>
</feature>
<organism evidence="3 4">
    <name type="scientific">Muiribacterium halophilum</name>
    <dbReference type="NCBI Taxonomy" id="2053465"/>
    <lineage>
        <taxon>Bacteria</taxon>
        <taxon>Candidatus Muiribacteriota</taxon>
        <taxon>Candidatus Muiribacteriia</taxon>
        <taxon>Candidatus Muiribacteriales</taxon>
        <taxon>Candidatus Muiribacteriaceae</taxon>
        <taxon>Candidatus Muiribacterium</taxon>
    </lineage>
</organism>
<dbReference type="EMBL" id="PKTG01000064">
    <property type="protein sequence ID" value="PLX18379.1"/>
    <property type="molecule type" value="Genomic_DNA"/>
</dbReference>
<dbReference type="Gene3D" id="3.40.50.880">
    <property type="match status" value="1"/>
</dbReference>
<protein>
    <recommendedName>
        <fullName evidence="2">Glutamine amidotransferase domain-containing protein</fullName>
    </recommendedName>
</protein>
<dbReference type="GO" id="GO:0000162">
    <property type="term" value="P:L-tryptophan biosynthetic process"/>
    <property type="evidence" value="ECO:0007669"/>
    <property type="project" value="TreeGrafter"/>
</dbReference>
<name>A0A2N5ZI80_MUIH1</name>
<comment type="caution">
    <text evidence="3">The sequence shown here is derived from an EMBL/GenBank/DDBJ whole genome shotgun (WGS) entry which is preliminary data.</text>
</comment>
<evidence type="ECO:0000313" key="4">
    <source>
        <dbReference type="Proteomes" id="UP000234857"/>
    </source>
</evidence>
<evidence type="ECO:0000256" key="1">
    <source>
        <dbReference type="ARBA" id="ARBA00022962"/>
    </source>
</evidence>
<dbReference type="SUPFAM" id="SSF52317">
    <property type="entry name" value="Class I glutamine amidotransferase-like"/>
    <property type="match status" value="1"/>
</dbReference>
<evidence type="ECO:0000259" key="2">
    <source>
        <dbReference type="Pfam" id="PF00117"/>
    </source>
</evidence>
<accession>A0A2N5ZI80</accession>
<dbReference type="GO" id="GO:0005829">
    <property type="term" value="C:cytosol"/>
    <property type="evidence" value="ECO:0007669"/>
    <property type="project" value="TreeGrafter"/>
</dbReference>
<dbReference type="PANTHER" id="PTHR43418">
    <property type="entry name" value="MULTIFUNCTIONAL TRYPTOPHAN BIOSYNTHESIS PROTEIN-RELATED"/>
    <property type="match status" value="1"/>
</dbReference>
<dbReference type="PROSITE" id="PS51273">
    <property type="entry name" value="GATASE_TYPE_1"/>
    <property type="match status" value="1"/>
</dbReference>
<dbReference type="PRINTS" id="PR00099">
    <property type="entry name" value="CPSGATASE"/>
</dbReference>
<dbReference type="CDD" id="cd01743">
    <property type="entry name" value="GATase1_Anthranilate_Synthase"/>
    <property type="match status" value="1"/>
</dbReference>
<dbReference type="PRINTS" id="PR00097">
    <property type="entry name" value="ANTSNTHASEII"/>
</dbReference>
<sequence>MLKRALFIDNYDSFSDIIVYYLNEHFVVDIIKNNTDKSIDIITEYDSLILSPGPGDINDIGRIPEFFKKAYGNIPVLGICLGFQYICTLYGGRLKVHKKPQHGVLKRISVCNSQLIGKDISFDTVFYNSLYIDPYKIDSAFIKGKQDDNDYPVVFEDIRNMVYGAQFHPEALKSEYRDLFFKNFLNISSKKRGL</sequence>
<dbReference type="InterPro" id="IPR017926">
    <property type="entry name" value="GATASE"/>
</dbReference>
<dbReference type="InterPro" id="IPR006221">
    <property type="entry name" value="TrpG/PapA_dom"/>
</dbReference>
<dbReference type="AlphaFoldDB" id="A0A2N5ZI80"/>
<reference evidence="3 4" key="1">
    <citation type="submission" date="2017-11" db="EMBL/GenBank/DDBJ databases">
        <title>Genome-resolved metagenomics identifies genetic mobility, metabolic interactions, and unexpected diversity in perchlorate-reducing communities.</title>
        <authorList>
            <person name="Barnum T.P."/>
            <person name="Figueroa I.A."/>
            <person name="Carlstrom C.I."/>
            <person name="Lucas L.N."/>
            <person name="Engelbrektson A.L."/>
            <person name="Coates J.D."/>
        </authorList>
    </citation>
    <scope>NUCLEOTIDE SEQUENCE [LARGE SCALE GENOMIC DNA]</scope>
    <source>
        <strain evidence="3">BM706</strain>
    </source>
</reference>
<proteinExistence type="predicted"/>
<gene>
    <name evidence="3" type="ORF">C0601_05000</name>
</gene>
<dbReference type="Pfam" id="PF00117">
    <property type="entry name" value="GATase"/>
    <property type="match status" value="1"/>
</dbReference>
<evidence type="ECO:0000313" key="3">
    <source>
        <dbReference type="EMBL" id="PLX18379.1"/>
    </source>
</evidence>
<dbReference type="PRINTS" id="PR00096">
    <property type="entry name" value="GATASE"/>
</dbReference>